<accession>E0SDB2</accession>
<keyword evidence="2" id="KW-1185">Reference proteome</keyword>
<dbReference type="HOGENOM" id="CLU_3006880_0_0_6"/>
<sequence length="56" mass="5983">MDCHRRFISFAPALTGGVFHSVGHSGRIQPCTDISLLLPPHNAAALMSFARSFSGV</sequence>
<dbReference type="EMBL" id="CP002038">
    <property type="protein sequence ID" value="ADM98604.1"/>
    <property type="molecule type" value="Genomic_DNA"/>
</dbReference>
<organism evidence="1 2">
    <name type="scientific">Dickeya dadantii (strain 3937)</name>
    <name type="common">Erwinia chrysanthemi (strain 3937)</name>
    <dbReference type="NCBI Taxonomy" id="198628"/>
    <lineage>
        <taxon>Bacteria</taxon>
        <taxon>Pseudomonadati</taxon>
        <taxon>Pseudomonadota</taxon>
        <taxon>Gammaproteobacteria</taxon>
        <taxon>Enterobacterales</taxon>
        <taxon>Pectobacteriaceae</taxon>
        <taxon>Dickeya</taxon>
    </lineage>
</organism>
<protein>
    <submittedName>
        <fullName evidence="1">Uncharacterized protein</fullName>
    </submittedName>
</protein>
<evidence type="ECO:0000313" key="1">
    <source>
        <dbReference type="EMBL" id="ADM98604.1"/>
    </source>
</evidence>
<dbReference type="AlphaFoldDB" id="E0SDB2"/>
<proteinExistence type="predicted"/>
<reference evidence="1 2" key="1">
    <citation type="journal article" date="2011" name="J. Bacteriol.">
        <title>Genome sequence of the plant-pathogenic bacterium Dickeya dadantii 3937.</title>
        <authorList>
            <person name="Glasner J.D."/>
            <person name="Yang C.H."/>
            <person name="Reverchon S."/>
            <person name="Hugouvieux-Cotte-Pattat N."/>
            <person name="Condemine G."/>
            <person name="Bohin J.P."/>
            <person name="Van Gijsegem F."/>
            <person name="Yang S."/>
            <person name="Franza T."/>
            <person name="Expert D."/>
            <person name="Plunkett G. III"/>
            <person name="San Francisco M.J."/>
            <person name="Charkowski A.O."/>
            <person name="Py B."/>
            <person name="Bell K."/>
            <person name="Rauscher L."/>
            <person name="Rodriguez-Palenzuela P."/>
            <person name="Toussaint A."/>
            <person name="Holeva M.C."/>
            <person name="He S.Y."/>
            <person name="Douet V."/>
            <person name="Boccara M."/>
            <person name="Blanco C."/>
            <person name="Toth I."/>
            <person name="Anderson B.D."/>
            <person name="Biehl B.S."/>
            <person name="Mau B."/>
            <person name="Flynn S.M."/>
            <person name="Barras F."/>
            <person name="Lindeberg M."/>
            <person name="Birch P.R."/>
            <person name="Tsuyumu S."/>
            <person name="Shi X."/>
            <person name="Hibbing M."/>
            <person name="Yap M.N."/>
            <person name="Carpentier M."/>
            <person name="Dassa E."/>
            <person name="Umehara M."/>
            <person name="Kim J.F."/>
            <person name="Rusch M."/>
            <person name="Soni P."/>
            <person name="Mayhew G.F."/>
            <person name="Fouts D.E."/>
            <person name="Gill S.R."/>
            <person name="Blattner F.R."/>
            <person name="Keen N.T."/>
            <person name="Perna N.T."/>
        </authorList>
    </citation>
    <scope>NUCLEOTIDE SEQUENCE [LARGE SCALE GENOMIC DNA]</scope>
    <source>
        <strain evidence="1 2">3937</strain>
    </source>
</reference>
<evidence type="ECO:0000313" key="2">
    <source>
        <dbReference type="Proteomes" id="UP000006859"/>
    </source>
</evidence>
<dbReference type="Proteomes" id="UP000006859">
    <property type="component" value="Chromosome"/>
</dbReference>
<gene>
    <name evidence="1" type="ordered locus">Dda3937_03724</name>
</gene>
<name>E0SDB2_DICD3</name>
<dbReference type="KEGG" id="ddd:Dda3937_03724"/>